<dbReference type="SUPFAM" id="SSF52540">
    <property type="entry name" value="P-loop containing nucleoside triphosphate hydrolases"/>
    <property type="match status" value="1"/>
</dbReference>
<dbReference type="Proteomes" id="UP000531594">
    <property type="component" value="Unassembled WGS sequence"/>
</dbReference>
<dbReference type="AlphaFoldDB" id="A0A7X0HXH9"/>
<dbReference type="RefSeq" id="WP_184530086.1">
    <property type="nucleotide sequence ID" value="NZ_JACHGK010000029.1"/>
</dbReference>
<dbReference type="EMBL" id="JACHGK010000029">
    <property type="protein sequence ID" value="MBB6447797.1"/>
    <property type="molecule type" value="Genomic_DNA"/>
</dbReference>
<gene>
    <name evidence="2" type="ORF">HNR53_004507</name>
</gene>
<name>A0A7X0HXH9_9BACI</name>
<accession>A0A7X0HXH9</accession>
<organism evidence="2 3">
    <name type="scientific">Bacillus benzoevorans</name>
    <dbReference type="NCBI Taxonomy" id="1456"/>
    <lineage>
        <taxon>Bacteria</taxon>
        <taxon>Bacillati</taxon>
        <taxon>Bacillota</taxon>
        <taxon>Bacilli</taxon>
        <taxon>Bacillales</taxon>
        <taxon>Bacillaceae</taxon>
        <taxon>Bacillus</taxon>
    </lineage>
</organism>
<evidence type="ECO:0000313" key="2">
    <source>
        <dbReference type="EMBL" id="MBB6447797.1"/>
    </source>
</evidence>
<evidence type="ECO:0000259" key="1">
    <source>
        <dbReference type="Pfam" id="PF10593"/>
    </source>
</evidence>
<dbReference type="InterPro" id="IPR018310">
    <property type="entry name" value="Put_endonuclease_Z1-dom"/>
</dbReference>
<comment type="caution">
    <text evidence="2">The sequence shown here is derived from an EMBL/GenBank/DDBJ whole genome shotgun (WGS) entry which is preliminary data.</text>
</comment>
<sequence>MVNIHLPEFDYIRNMIKNMKRTGNDWGKIEENFEALKIMGAIQHDLSKDTWGEIIREQKYEYHKAENIEKIEIETTIVSLDENNKTYVPTDARSSWQLYKNKLLKNGWREDAVNNLEKSTISILRKLNNDTRTTGPVKGLVIGQVQSGKTASMAGLMAMAADWGWNMFIVLSGMIENLRLQTQDRLINDLNNPGNNNWRSLHKLSKRSQIGDLPQALNFEETSTQKYLNVCLKNKTRLENLIGWLKSDKKKSRQMKILVIDDEADQGSINTKNIDKDERAKINELIIKLIEVSKGTEYQPKSMNYICYTATPYSNFLNESSDDSLYPKDFIGILPVSNEYFGPKQIFGLEGSEEYEGLDIIRQISEEDLECVKELHDAKIEAIPKSLQDSICWFICITAVMRFNKYKKPVSMLVHTSQKQAHHDLMSRAITKWICNLNKRKLTAKCKGIYELEREQFNLDKFQIGYKEYPVPNDEINGYPEFDQIKSFIEEIIETNISHIIMDEEGELDYHKGIHLCIDNSANNGITEEDTYIRLAYPGKEKLKELNTAPAFIIVGGNTLSRGLTIEGLVSTYFLRAATAADSLMQMGRWFGYRKGYELLPRIWMTQNTYDKFFFLTLLEEELREELEQFALDHKSPSEYGPRVKNTPKASWLRVTAKNKMQKAEEIEMDFSGASIQTIHFENNKIELRKNIDTAENFLQNYCGRSEKSKIANAIVYRDVDFNKIKNEFLLKMIFNQRSKAFDQIDVFCDWYEKVQNEINFKNWNVIVAGAGKVEEGYSKGPKKWYLGDYTVGMVNRSAKASSMNYKDGTVNIGVLRGPNDVYADIKDESCMKEISKKGVKNKDIREIRQKFGLGDVPQLIIYRITKDSEARNSAGNKDETKSDRIDLNFDEDIIGVYIHVPGDNSNKPHAKALRVIIDNDDDE</sequence>
<dbReference type="Pfam" id="PF10593">
    <property type="entry name" value="Z1"/>
    <property type="match status" value="1"/>
</dbReference>
<keyword evidence="3" id="KW-1185">Reference proteome</keyword>
<dbReference type="InterPro" id="IPR027417">
    <property type="entry name" value="P-loop_NTPase"/>
</dbReference>
<reference evidence="2 3" key="1">
    <citation type="submission" date="2020-08" db="EMBL/GenBank/DDBJ databases">
        <title>Genomic Encyclopedia of Type Strains, Phase IV (KMG-IV): sequencing the most valuable type-strain genomes for metagenomic binning, comparative biology and taxonomic classification.</title>
        <authorList>
            <person name="Goeker M."/>
        </authorList>
    </citation>
    <scope>NUCLEOTIDE SEQUENCE [LARGE SCALE GENOMIC DNA]</scope>
    <source>
        <strain evidence="2 3">DSM 5391</strain>
    </source>
</reference>
<proteinExistence type="predicted"/>
<feature type="domain" description="Putative endonuclease Z1" evidence="1">
    <location>
        <begin position="386"/>
        <end position="648"/>
    </location>
</feature>
<evidence type="ECO:0000313" key="3">
    <source>
        <dbReference type="Proteomes" id="UP000531594"/>
    </source>
</evidence>
<protein>
    <recommendedName>
        <fullName evidence="1">Putative endonuclease Z1 domain-containing protein</fullName>
    </recommendedName>
</protein>